<dbReference type="EMBL" id="SHOA02000001">
    <property type="protein sequence ID" value="TDH70909.1"/>
    <property type="molecule type" value="Genomic_DNA"/>
</dbReference>
<dbReference type="KEGG" id="blac:94346692"/>
<proteinExistence type="predicted"/>
<dbReference type="AlphaFoldDB" id="A0A976FQU3"/>
<dbReference type="Proteomes" id="UP000294530">
    <property type="component" value="Unassembled WGS sequence"/>
</dbReference>
<name>A0A976FQU3_BRELC</name>
<keyword evidence="2" id="KW-1185">Reference proteome</keyword>
<dbReference type="RefSeq" id="XP_067820408.1">
    <property type="nucleotide sequence ID" value="XM_067961021.1"/>
</dbReference>
<dbReference type="GeneID" id="94346692"/>
<evidence type="ECO:0000313" key="2">
    <source>
        <dbReference type="Proteomes" id="UP000294530"/>
    </source>
</evidence>
<comment type="caution">
    <text evidence="1">The sequence shown here is derived from an EMBL/GenBank/DDBJ whole genome shotgun (WGS) entry which is preliminary data.</text>
</comment>
<accession>A0A976FQU3</accession>
<organism evidence="1 2">
    <name type="scientific">Bremia lactucae</name>
    <name type="common">Lettuce downy mildew</name>
    <dbReference type="NCBI Taxonomy" id="4779"/>
    <lineage>
        <taxon>Eukaryota</taxon>
        <taxon>Sar</taxon>
        <taxon>Stramenopiles</taxon>
        <taxon>Oomycota</taxon>
        <taxon>Peronosporomycetes</taxon>
        <taxon>Peronosporales</taxon>
        <taxon>Peronosporaceae</taxon>
        <taxon>Bremia</taxon>
    </lineage>
</organism>
<sequence>MIVSFPESGLRMFAPFQRQHSNPINAAINSSSSINRENEELNVPIIRGRFVLQLCEVIAVFLLSTLLRRLISRAYSIKPFLQKKQRCSETLQVYLYSGQIRFCAI</sequence>
<protein>
    <submittedName>
        <fullName evidence="1">Uncharacterized protein</fullName>
    </submittedName>
</protein>
<gene>
    <name evidence="1" type="ORF">CCR75_002924</name>
</gene>
<evidence type="ECO:0000313" key="1">
    <source>
        <dbReference type="EMBL" id="TDH70909.1"/>
    </source>
</evidence>
<reference evidence="1 2" key="1">
    <citation type="journal article" date="2021" name="Genome Biol.">
        <title>AFLAP: assembly-free linkage analysis pipeline using k-mers from genome sequencing data.</title>
        <authorList>
            <person name="Fletcher K."/>
            <person name="Zhang L."/>
            <person name="Gil J."/>
            <person name="Han R."/>
            <person name="Cavanaugh K."/>
            <person name="Michelmore R."/>
        </authorList>
    </citation>
    <scope>NUCLEOTIDE SEQUENCE [LARGE SCALE GENOMIC DNA]</scope>
    <source>
        <strain evidence="1 2">SF5</strain>
    </source>
</reference>